<dbReference type="HAMAP" id="MF_01306_B">
    <property type="entry name" value="Ribosomal_uS4_B"/>
    <property type="match status" value="1"/>
</dbReference>
<dbReference type="Pfam" id="PF01479">
    <property type="entry name" value="S4"/>
    <property type="match status" value="1"/>
</dbReference>
<evidence type="ECO:0000256" key="4">
    <source>
        <dbReference type="ARBA" id="ARBA00022980"/>
    </source>
</evidence>
<dbReference type="GO" id="GO:0042274">
    <property type="term" value="P:ribosomal small subunit biogenesis"/>
    <property type="evidence" value="ECO:0007669"/>
    <property type="project" value="TreeGrafter"/>
</dbReference>
<feature type="region of interest" description="Disordered" evidence="9">
    <location>
        <begin position="28"/>
        <end position="56"/>
    </location>
</feature>
<feature type="domain" description="Small ribosomal subunit protein uS4 N-terminal" evidence="11">
    <location>
        <begin position="3"/>
        <end position="100"/>
    </location>
</feature>
<feature type="compositionally biased region" description="Basic and acidic residues" evidence="9">
    <location>
        <begin position="28"/>
        <end position="37"/>
    </location>
</feature>
<dbReference type="AlphaFoldDB" id="A0A840IAE6"/>
<dbReference type="CDD" id="cd00165">
    <property type="entry name" value="S4"/>
    <property type="match status" value="1"/>
</dbReference>
<evidence type="ECO:0000313" key="13">
    <source>
        <dbReference type="Proteomes" id="UP000585272"/>
    </source>
</evidence>
<reference evidence="12 13" key="1">
    <citation type="submission" date="2020-08" db="EMBL/GenBank/DDBJ databases">
        <title>Genomic Encyclopedia of Archaeal and Bacterial Type Strains, Phase II (KMG-II): from individual species to whole genera.</title>
        <authorList>
            <person name="Goeker M."/>
        </authorList>
    </citation>
    <scope>NUCLEOTIDE SEQUENCE [LARGE SCALE GENOMIC DNA]</scope>
    <source>
        <strain evidence="12 13">DSM 23288</strain>
    </source>
</reference>
<dbReference type="PANTHER" id="PTHR11831">
    <property type="entry name" value="30S 40S RIBOSOMAL PROTEIN"/>
    <property type="match status" value="1"/>
</dbReference>
<dbReference type="SUPFAM" id="SSF55174">
    <property type="entry name" value="Alpha-L RNA-binding motif"/>
    <property type="match status" value="1"/>
</dbReference>
<evidence type="ECO:0000256" key="5">
    <source>
        <dbReference type="ARBA" id="ARBA00023274"/>
    </source>
</evidence>
<dbReference type="Gene3D" id="1.10.1050.10">
    <property type="entry name" value="Ribosomal Protein S4 Delta 41, Chain A, domain 1"/>
    <property type="match status" value="1"/>
</dbReference>
<dbReference type="PANTHER" id="PTHR11831:SF4">
    <property type="entry name" value="SMALL RIBOSOMAL SUBUNIT PROTEIN US4M"/>
    <property type="match status" value="1"/>
</dbReference>
<dbReference type="InterPro" id="IPR018079">
    <property type="entry name" value="Ribosomal_uS4_CS"/>
</dbReference>
<dbReference type="GO" id="GO:0006412">
    <property type="term" value="P:translation"/>
    <property type="evidence" value="ECO:0007669"/>
    <property type="project" value="UniProtKB-UniRule"/>
</dbReference>
<sequence length="210" mass="23762">MGRYTGPVEKLSRREGVDLCLKGERRLNGKSALERRGPQPPGQHGNARRRRESVYAEQLREKQKAKRYYGVREKQFRRYVAAATKKREGVVGEQLLQLLEQRLDNVVYRLGLASTRPQARQFVSHGHVLVNGERCDIASRQVKPGDVVMIKPEAAVRPVSTAATDQMGRVGAWLEADFDSLAGKVLRLPTRNEIDTPVAEQLIVEFYSRV</sequence>
<dbReference type="InterPro" id="IPR022801">
    <property type="entry name" value="Ribosomal_uS4"/>
</dbReference>
<evidence type="ECO:0000256" key="9">
    <source>
        <dbReference type="SAM" id="MobiDB-lite"/>
    </source>
</evidence>
<dbReference type="PROSITE" id="PS50889">
    <property type="entry name" value="S4"/>
    <property type="match status" value="1"/>
</dbReference>
<dbReference type="SMART" id="SM00363">
    <property type="entry name" value="S4"/>
    <property type="match status" value="1"/>
</dbReference>
<dbReference type="NCBIfam" id="TIGR01017">
    <property type="entry name" value="rpsD_bact"/>
    <property type="match status" value="1"/>
</dbReference>
<comment type="similarity">
    <text evidence="1 7 8">Belongs to the universal ribosomal protein uS4 family.</text>
</comment>
<dbReference type="NCBIfam" id="NF003717">
    <property type="entry name" value="PRK05327.1"/>
    <property type="match status" value="1"/>
</dbReference>
<keyword evidence="2 7" id="KW-0699">rRNA-binding</keyword>
<evidence type="ECO:0000256" key="7">
    <source>
        <dbReference type="HAMAP-Rule" id="MF_01306"/>
    </source>
</evidence>
<dbReference type="InterPro" id="IPR001912">
    <property type="entry name" value="Ribosomal_uS4_N"/>
</dbReference>
<comment type="function">
    <text evidence="7">With S5 and S12 plays an important role in translational accuracy.</text>
</comment>
<dbReference type="FunFam" id="3.10.290.10:FF:000001">
    <property type="entry name" value="30S ribosomal protein S4"/>
    <property type="match status" value="1"/>
</dbReference>
<evidence type="ECO:0000256" key="2">
    <source>
        <dbReference type="ARBA" id="ARBA00022730"/>
    </source>
</evidence>
<dbReference type="SMART" id="SM01390">
    <property type="entry name" value="Ribosomal_S4"/>
    <property type="match status" value="1"/>
</dbReference>
<dbReference type="GO" id="GO:0015935">
    <property type="term" value="C:small ribosomal subunit"/>
    <property type="evidence" value="ECO:0007669"/>
    <property type="project" value="InterPro"/>
</dbReference>
<accession>A0A840IAE6</accession>
<dbReference type="Proteomes" id="UP000585272">
    <property type="component" value="Unassembled WGS sequence"/>
</dbReference>
<organism evidence="12 13">
    <name type="scientific">Conexibacter arvalis</name>
    <dbReference type="NCBI Taxonomy" id="912552"/>
    <lineage>
        <taxon>Bacteria</taxon>
        <taxon>Bacillati</taxon>
        <taxon>Actinomycetota</taxon>
        <taxon>Thermoleophilia</taxon>
        <taxon>Solirubrobacterales</taxon>
        <taxon>Conexibacteraceae</taxon>
        <taxon>Conexibacter</taxon>
    </lineage>
</organism>
<dbReference type="RefSeq" id="WP_183339215.1">
    <property type="nucleotide sequence ID" value="NZ_JACHNU010000001.1"/>
</dbReference>
<comment type="caution">
    <text evidence="12">The sequence shown here is derived from an EMBL/GenBank/DDBJ whole genome shotgun (WGS) entry which is preliminary data.</text>
</comment>
<dbReference type="EMBL" id="JACHNU010000001">
    <property type="protein sequence ID" value="MBB4661223.1"/>
    <property type="molecule type" value="Genomic_DNA"/>
</dbReference>
<proteinExistence type="inferred from homology"/>
<name>A0A840IAE6_9ACTN</name>
<dbReference type="Gene3D" id="3.10.290.10">
    <property type="entry name" value="RNA-binding S4 domain"/>
    <property type="match status" value="1"/>
</dbReference>
<dbReference type="GO" id="GO:0003735">
    <property type="term" value="F:structural constituent of ribosome"/>
    <property type="evidence" value="ECO:0007669"/>
    <property type="project" value="InterPro"/>
</dbReference>
<keyword evidence="13" id="KW-1185">Reference proteome</keyword>
<evidence type="ECO:0000259" key="11">
    <source>
        <dbReference type="SMART" id="SM01390"/>
    </source>
</evidence>
<evidence type="ECO:0000256" key="3">
    <source>
        <dbReference type="ARBA" id="ARBA00022884"/>
    </source>
</evidence>
<comment type="function">
    <text evidence="7">One of the primary rRNA binding proteins, it binds directly to 16S rRNA where it nucleates assembly of the body of the 30S subunit.</text>
</comment>
<evidence type="ECO:0000256" key="6">
    <source>
        <dbReference type="ARBA" id="ARBA00035254"/>
    </source>
</evidence>
<evidence type="ECO:0000256" key="8">
    <source>
        <dbReference type="RuleBase" id="RU003699"/>
    </source>
</evidence>
<feature type="domain" description="RNA-binding S4" evidence="10">
    <location>
        <begin position="101"/>
        <end position="164"/>
    </location>
</feature>
<evidence type="ECO:0000256" key="1">
    <source>
        <dbReference type="ARBA" id="ARBA00007465"/>
    </source>
</evidence>
<keyword evidence="5 7" id="KW-0687">Ribonucleoprotein</keyword>
<evidence type="ECO:0000259" key="10">
    <source>
        <dbReference type="SMART" id="SM00363"/>
    </source>
</evidence>
<dbReference type="InterPro" id="IPR036986">
    <property type="entry name" value="S4_RNA-bd_sf"/>
</dbReference>
<protein>
    <recommendedName>
        <fullName evidence="6 7">Small ribosomal subunit protein uS4</fullName>
    </recommendedName>
</protein>
<keyword evidence="4 7" id="KW-0689">Ribosomal protein</keyword>
<dbReference type="InterPro" id="IPR002942">
    <property type="entry name" value="S4_RNA-bd"/>
</dbReference>
<dbReference type="InterPro" id="IPR005709">
    <property type="entry name" value="Ribosomal_uS4_bac-type"/>
</dbReference>
<dbReference type="PROSITE" id="PS00632">
    <property type="entry name" value="RIBOSOMAL_S4"/>
    <property type="match status" value="1"/>
</dbReference>
<evidence type="ECO:0000313" key="12">
    <source>
        <dbReference type="EMBL" id="MBB4661223.1"/>
    </source>
</evidence>
<dbReference type="Pfam" id="PF00163">
    <property type="entry name" value="Ribosomal_S4"/>
    <property type="match status" value="1"/>
</dbReference>
<comment type="subunit">
    <text evidence="7">Part of the 30S ribosomal subunit. Contacts protein S5. The interaction surface between S4 and S5 is involved in control of translational fidelity.</text>
</comment>
<keyword evidence="3 7" id="KW-0694">RNA-binding</keyword>
<gene>
    <name evidence="7" type="primary">rpsD</name>
    <name evidence="12" type="ORF">BDZ31_000796</name>
</gene>
<dbReference type="GO" id="GO:0019843">
    <property type="term" value="F:rRNA binding"/>
    <property type="evidence" value="ECO:0007669"/>
    <property type="project" value="UniProtKB-UniRule"/>
</dbReference>